<keyword evidence="3" id="KW-1185">Reference proteome</keyword>
<dbReference type="FunCoup" id="A0A2N3NKU1">
    <property type="interactions" value="74"/>
</dbReference>
<dbReference type="GO" id="GO:0003735">
    <property type="term" value="F:structural constituent of ribosome"/>
    <property type="evidence" value="ECO:0007669"/>
    <property type="project" value="InterPro"/>
</dbReference>
<dbReference type="AlphaFoldDB" id="A0A2N3NKU1"/>
<reference evidence="2 3" key="1">
    <citation type="journal article" date="2017" name="G3 (Bethesda)">
        <title>First Draft Genome Sequence of the Pathogenic Fungus Lomentospora prolificans (Formerly Scedosporium prolificans).</title>
        <authorList>
            <person name="Luo R."/>
            <person name="Zimin A."/>
            <person name="Workman R."/>
            <person name="Fan Y."/>
            <person name="Pertea G."/>
            <person name="Grossman N."/>
            <person name="Wear M.P."/>
            <person name="Jia B."/>
            <person name="Miller H."/>
            <person name="Casadevall A."/>
            <person name="Timp W."/>
            <person name="Zhang S.X."/>
            <person name="Salzberg S.L."/>
        </authorList>
    </citation>
    <scope>NUCLEOTIDE SEQUENCE [LARGE SCALE GENOMIC DNA]</scope>
    <source>
        <strain evidence="2 3">JHH-5317</strain>
    </source>
</reference>
<dbReference type="SUPFAM" id="SSF47072">
    <property type="entry name" value="Cysteine alpha-hairpin motif"/>
    <property type="match status" value="1"/>
</dbReference>
<keyword evidence="1" id="KW-0496">Mitochondrion</keyword>
<name>A0A2N3NKU1_9PEZI</name>
<dbReference type="PIRSF" id="PIRSF037706">
    <property type="entry name" value="MRP10"/>
    <property type="match status" value="1"/>
</dbReference>
<keyword evidence="1" id="KW-0689">Ribosomal protein</keyword>
<evidence type="ECO:0000256" key="1">
    <source>
        <dbReference type="PIRNR" id="PIRNR037706"/>
    </source>
</evidence>
<dbReference type="VEuPathDB" id="FungiDB:jhhlp_000395"/>
<comment type="function">
    <text evidence="1">Component of the mitochondrial ribosome (mitoribosome), a dedicated translation machinery responsible for the synthesis of mitochondrial genome-encoded proteins, including at least some of the essential transmembrane subunits of the mitochondrial respiratory chain. The mitoribosomes are attached to the mitochondrial inner membrane and translation products are cotranslationally integrated into the membrane.</text>
</comment>
<dbReference type="PANTHER" id="PTHR28066:SF1">
    <property type="entry name" value="SMALL RIBOSOMAL SUBUNIT PROTEIN MS37"/>
    <property type="match status" value="1"/>
</dbReference>
<dbReference type="InParanoid" id="A0A2N3NKU1"/>
<comment type="subcellular location">
    <subcellularLocation>
        <location evidence="1">Mitochondrion</location>
    </subcellularLocation>
</comment>
<dbReference type="InterPro" id="IPR017264">
    <property type="entry name" value="Ribosomal_mS37_fun"/>
</dbReference>
<dbReference type="STRING" id="41688.A0A2N3NKU1"/>
<dbReference type="Proteomes" id="UP000233524">
    <property type="component" value="Unassembled WGS sequence"/>
</dbReference>
<comment type="subunit">
    <text evidence="1">Component of the mitochondrial small ribosomal subunit.</text>
</comment>
<dbReference type="OrthoDB" id="2210at2759"/>
<comment type="similarity">
    <text evidence="1">Belongs to the mitochondrion-specific ribosomal protein mS37 family.</text>
</comment>
<accession>A0A2N3NKU1</accession>
<evidence type="ECO:0000313" key="3">
    <source>
        <dbReference type="Proteomes" id="UP000233524"/>
    </source>
</evidence>
<dbReference type="GO" id="GO:0032543">
    <property type="term" value="P:mitochondrial translation"/>
    <property type="evidence" value="ECO:0007669"/>
    <property type="project" value="InterPro"/>
</dbReference>
<organism evidence="2 3">
    <name type="scientific">Lomentospora prolificans</name>
    <dbReference type="NCBI Taxonomy" id="41688"/>
    <lineage>
        <taxon>Eukaryota</taxon>
        <taxon>Fungi</taxon>
        <taxon>Dikarya</taxon>
        <taxon>Ascomycota</taxon>
        <taxon>Pezizomycotina</taxon>
        <taxon>Sordariomycetes</taxon>
        <taxon>Hypocreomycetidae</taxon>
        <taxon>Microascales</taxon>
        <taxon>Microascaceae</taxon>
        <taxon>Lomentospora</taxon>
    </lineage>
</organism>
<comment type="caution">
    <text evidence="2">The sequence shown here is derived from an EMBL/GenBank/DDBJ whole genome shotgun (WGS) entry which is preliminary data.</text>
</comment>
<keyword evidence="1" id="KW-0687">Ribonucleoprotein</keyword>
<gene>
    <name evidence="2" type="ORF">jhhlp_000395</name>
</gene>
<protein>
    <recommendedName>
        <fullName evidence="1">Small ribosomal subunit protein mS37</fullName>
    </recommendedName>
</protein>
<sequence>MAGQKPIRLPTLNRLRVKNPNPKQENPCVRVMASLLACWASSGYNTAGCAVIEQQLRTCMDAKRPPPLPKSNINYHLGRFQKRFTGTTKSS</sequence>
<dbReference type="InterPro" id="IPR009069">
    <property type="entry name" value="Cys_alpha_HP_mot_SF"/>
</dbReference>
<proteinExistence type="inferred from homology"/>
<dbReference type="GO" id="GO:0005763">
    <property type="term" value="C:mitochondrial small ribosomal subunit"/>
    <property type="evidence" value="ECO:0007669"/>
    <property type="project" value="TreeGrafter"/>
</dbReference>
<dbReference type="EMBL" id="NLAX01000002">
    <property type="protein sequence ID" value="PKS13054.1"/>
    <property type="molecule type" value="Genomic_DNA"/>
</dbReference>
<dbReference type="PANTHER" id="PTHR28066">
    <property type="entry name" value="37S RIBOSOMAL PROTEIN MRP10, MITOCHONDRIAL"/>
    <property type="match status" value="1"/>
</dbReference>
<evidence type="ECO:0000313" key="2">
    <source>
        <dbReference type="EMBL" id="PKS13054.1"/>
    </source>
</evidence>